<evidence type="ECO:0000313" key="2">
    <source>
        <dbReference type="Proteomes" id="UP000176037"/>
    </source>
</evidence>
<dbReference type="Proteomes" id="UP000176037">
    <property type="component" value="Unassembled WGS sequence"/>
</dbReference>
<reference evidence="1 2" key="1">
    <citation type="submission" date="2016-09" db="EMBL/GenBank/DDBJ databases">
        <title>Alteromonas lipolytica, a new species isolated from sea water.</title>
        <authorList>
            <person name="Wu Y.-H."/>
            <person name="Cheng H."/>
            <person name="Xu X.-W."/>
        </authorList>
    </citation>
    <scope>NUCLEOTIDE SEQUENCE [LARGE SCALE GENOMIC DNA]</scope>
    <source>
        <strain evidence="1 2">JW12</strain>
    </source>
</reference>
<dbReference type="OrthoDB" id="6333637at2"/>
<dbReference type="PROSITE" id="PS51257">
    <property type="entry name" value="PROKAR_LIPOPROTEIN"/>
    <property type="match status" value="1"/>
</dbReference>
<protein>
    <recommendedName>
        <fullName evidence="3">Lipoprotein</fullName>
    </recommendedName>
</protein>
<accession>A0A1E8FGT1</accession>
<organism evidence="1 2">
    <name type="scientific">Alteromonas lipolytica</name>
    <dbReference type="NCBI Taxonomy" id="1856405"/>
    <lineage>
        <taxon>Bacteria</taxon>
        <taxon>Pseudomonadati</taxon>
        <taxon>Pseudomonadota</taxon>
        <taxon>Gammaproteobacteria</taxon>
        <taxon>Alteromonadales</taxon>
        <taxon>Alteromonadaceae</taxon>
        <taxon>Alteromonas/Salinimonas group</taxon>
        <taxon>Alteromonas</taxon>
    </lineage>
</organism>
<dbReference type="STRING" id="1856405.BFC17_16360"/>
<dbReference type="AlphaFoldDB" id="A0A1E8FGT1"/>
<evidence type="ECO:0008006" key="3">
    <source>
        <dbReference type="Google" id="ProtNLM"/>
    </source>
</evidence>
<dbReference type="EMBL" id="MJIC01000010">
    <property type="protein sequence ID" value="OFI35119.1"/>
    <property type="molecule type" value="Genomic_DNA"/>
</dbReference>
<name>A0A1E8FGT1_9ALTE</name>
<keyword evidence="2" id="KW-1185">Reference proteome</keyword>
<gene>
    <name evidence="1" type="ORF">BFC17_16360</name>
</gene>
<evidence type="ECO:0000313" key="1">
    <source>
        <dbReference type="EMBL" id="OFI35119.1"/>
    </source>
</evidence>
<proteinExistence type="predicted"/>
<sequence length="101" mass="11445">MLKHTLLVATITTSLQALTGCASQSNLCEDILEIKAQNQQCKVLQKAIQNPKNPQMALTARQRYENECVNFRFYRDDYDTVCKKGEEPISQPVPSTPTRDN</sequence>
<dbReference type="RefSeq" id="WP_070176037.1">
    <property type="nucleotide sequence ID" value="NZ_BMJR01000001.1"/>
</dbReference>
<comment type="caution">
    <text evidence="1">The sequence shown here is derived from an EMBL/GenBank/DDBJ whole genome shotgun (WGS) entry which is preliminary data.</text>
</comment>